<evidence type="ECO:0000256" key="3">
    <source>
        <dbReference type="ARBA" id="ARBA00022989"/>
    </source>
</evidence>
<dbReference type="HOGENOM" id="CLU_2507282_0_0_9"/>
<evidence type="ECO:0000259" key="5">
    <source>
        <dbReference type="Pfam" id="PF06803"/>
    </source>
</evidence>
<dbReference type="KEGG" id="dru:Desru_3428"/>
<feature type="domain" description="DUF1232" evidence="5">
    <location>
        <begin position="24"/>
        <end position="57"/>
    </location>
</feature>
<dbReference type="AlphaFoldDB" id="F6DLI9"/>
<proteinExistence type="predicted"/>
<name>F6DLI9_DESRL</name>
<reference evidence="6 7" key="2">
    <citation type="journal article" date="2012" name="Stand. Genomic Sci.">
        <title>Complete genome sequence of the sulfate-reducing firmicute Desulfotomaculum ruminis type strain (DL(T)).</title>
        <authorList>
            <person name="Spring S."/>
            <person name="Visser M."/>
            <person name="Lu M."/>
            <person name="Copeland A."/>
            <person name="Lapidus A."/>
            <person name="Lucas S."/>
            <person name="Cheng J.F."/>
            <person name="Han C."/>
            <person name="Tapia R."/>
            <person name="Goodwin L.A."/>
            <person name="Pitluck S."/>
            <person name="Ivanova N."/>
            <person name="Land M."/>
            <person name="Hauser L."/>
            <person name="Larimer F."/>
            <person name="Rohde M."/>
            <person name="Goker M."/>
            <person name="Detter J.C."/>
            <person name="Kyrpides N.C."/>
            <person name="Woyke T."/>
            <person name="Schaap P.J."/>
            <person name="Plugge C.M."/>
            <person name="Muyzer G."/>
            <person name="Kuever J."/>
            <person name="Pereira I.A."/>
            <person name="Parshina S.N."/>
            <person name="Bernier-Latmani R."/>
            <person name="Stams A.J."/>
            <person name="Klenk H.P."/>
        </authorList>
    </citation>
    <scope>NUCLEOTIDE SEQUENCE [LARGE SCALE GENOMIC DNA]</scope>
    <source>
        <strain evidence="7">ATCC 23193 / DSM 2154 / NCIB 8452 / DL</strain>
    </source>
</reference>
<keyword evidence="2" id="KW-0812">Transmembrane</keyword>
<dbReference type="InterPro" id="IPR010652">
    <property type="entry name" value="DUF1232"/>
</dbReference>
<evidence type="ECO:0000313" key="6">
    <source>
        <dbReference type="EMBL" id="AEG61631.1"/>
    </source>
</evidence>
<dbReference type="RefSeq" id="WP_013843377.1">
    <property type="nucleotide sequence ID" value="NC_015589.1"/>
</dbReference>
<evidence type="ECO:0000256" key="2">
    <source>
        <dbReference type="ARBA" id="ARBA00022692"/>
    </source>
</evidence>
<sequence length="77" mass="8883">MLKKFWFFIQALLNPLVPSRLKYEVAGCIVYFISPIDFIPDFIPLSGRADDLVVLLWGVKRGYDLIKAHKQSLSNKK</sequence>
<gene>
    <name evidence="6" type="ordered locus">Desru_3428</name>
</gene>
<dbReference type="Pfam" id="PF06803">
    <property type="entry name" value="DUF1232"/>
    <property type="match status" value="1"/>
</dbReference>
<evidence type="ECO:0000256" key="1">
    <source>
        <dbReference type="ARBA" id="ARBA00004127"/>
    </source>
</evidence>
<keyword evidence="3" id="KW-1133">Transmembrane helix</keyword>
<dbReference type="GO" id="GO:0012505">
    <property type="term" value="C:endomembrane system"/>
    <property type="evidence" value="ECO:0007669"/>
    <property type="project" value="UniProtKB-SubCell"/>
</dbReference>
<evidence type="ECO:0000313" key="7">
    <source>
        <dbReference type="Proteomes" id="UP000009234"/>
    </source>
</evidence>
<dbReference type="EMBL" id="CP002780">
    <property type="protein sequence ID" value="AEG61631.1"/>
    <property type="molecule type" value="Genomic_DNA"/>
</dbReference>
<evidence type="ECO:0000256" key="4">
    <source>
        <dbReference type="ARBA" id="ARBA00023136"/>
    </source>
</evidence>
<accession>F6DLI9</accession>
<keyword evidence="7" id="KW-1185">Reference proteome</keyword>
<keyword evidence="4" id="KW-0472">Membrane</keyword>
<comment type="subcellular location">
    <subcellularLocation>
        <location evidence="1">Endomembrane system</location>
        <topology evidence="1">Multi-pass membrane protein</topology>
    </subcellularLocation>
</comment>
<dbReference type="Proteomes" id="UP000009234">
    <property type="component" value="Chromosome"/>
</dbReference>
<organism evidence="6 7">
    <name type="scientific">Desulforamulus ruminis (strain ATCC 23193 / DSM 2154 / NCIMB 8452 / DL)</name>
    <name type="common">Desulfotomaculum ruminis</name>
    <dbReference type="NCBI Taxonomy" id="696281"/>
    <lineage>
        <taxon>Bacteria</taxon>
        <taxon>Bacillati</taxon>
        <taxon>Bacillota</taxon>
        <taxon>Clostridia</taxon>
        <taxon>Eubacteriales</taxon>
        <taxon>Peptococcaceae</taxon>
        <taxon>Desulforamulus</taxon>
    </lineage>
</organism>
<reference evidence="7" key="1">
    <citation type="submission" date="2011-05" db="EMBL/GenBank/DDBJ databases">
        <title>Complete sequence of Desulfotomaculum ruminis DSM 2154.</title>
        <authorList>
            <person name="Lucas S."/>
            <person name="Copeland A."/>
            <person name="Lapidus A."/>
            <person name="Cheng J.-F."/>
            <person name="Goodwin L."/>
            <person name="Pitluck S."/>
            <person name="Lu M."/>
            <person name="Detter J.C."/>
            <person name="Han C."/>
            <person name="Tapia R."/>
            <person name="Land M."/>
            <person name="Hauser L."/>
            <person name="Kyrpides N."/>
            <person name="Ivanova N."/>
            <person name="Mikhailova N."/>
            <person name="Pagani I."/>
            <person name="Stams A.J.M."/>
            <person name="Plugge C.M."/>
            <person name="Muyzer G."/>
            <person name="Kuever J."/>
            <person name="Parshina S.N."/>
            <person name="Ivanova A.E."/>
            <person name="Nazina T.N."/>
            <person name="Brambilla E."/>
            <person name="Spring S."/>
            <person name="Klenk H.-P."/>
            <person name="Woyke T."/>
        </authorList>
    </citation>
    <scope>NUCLEOTIDE SEQUENCE [LARGE SCALE GENOMIC DNA]</scope>
    <source>
        <strain evidence="7">ATCC 23193 / DSM 2154 / NCIB 8452 / DL</strain>
    </source>
</reference>
<dbReference type="OrthoDB" id="9800202at2"/>
<protein>
    <recommendedName>
        <fullName evidence="5">DUF1232 domain-containing protein</fullName>
    </recommendedName>
</protein>